<evidence type="ECO:0000313" key="3">
    <source>
        <dbReference type="Proteomes" id="UP000251960"/>
    </source>
</evidence>
<reference evidence="2 3" key="1">
    <citation type="journal article" date="2018" name="Nat. Genet.">
        <title>Extensive intraspecific gene order and gene structural variations between Mo17 and other maize genomes.</title>
        <authorList>
            <person name="Sun S."/>
            <person name="Zhou Y."/>
            <person name="Chen J."/>
            <person name="Shi J."/>
            <person name="Zhao H."/>
            <person name="Zhao H."/>
            <person name="Song W."/>
            <person name="Zhang M."/>
            <person name="Cui Y."/>
            <person name="Dong X."/>
            <person name="Liu H."/>
            <person name="Ma X."/>
            <person name="Jiao Y."/>
            <person name="Wang B."/>
            <person name="Wei X."/>
            <person name="Stein J.C."/>
            <person name="Glaubitz J.C."/>
            <person name="Lu F."/>
            <person name="Yu G."/>
            <person name="Liang C."/>
            <person name="Fengler K."/>
            <person name="Li B."/>
            <person name="Rafalski A."/>
            <person name="Schnable P.S."/>
            <person name="Ware D.H."/>
            <person name="Buckler E.S."/>
            <person name="Lai J."/>
        </authorList>
    </citation>
    <scope>NUCLEOTIDE SEQUENCE [LARGE SCALE GENOMIC DNA]</scope>
    <source>
        <strain evidence="3">cv. Missouri 17</strain>
        <tissue evidence="2">Seedling</tissue>
    </source>
</reference>
<dbReference type="ExpressionAtlas" id="A0A3L6FZJ9">
    <property type="expression patterns" value="baseline and differential"/>
</dbReference>
<evidence type="ECO:0000256" key="1">
    <source>
        <dbReference type="SAM" id="SignalP"/>
    </source>
</evidence>
<proteinExistence type="predicted"/>
<name>A0A3L6FZJ9_MAIZE</name>
<organism evidence="2 3">
    <name type="scientific">Zea mays</name>
    <name type="common">Maize</name>
    <dbReference type="NCBI Taxonomy" id="4577"/>
    <lineage>
        <taxon>Eukaryota</taxon>
        <taxon>Viridiplantae</taxon>
        <taxon>Streptophyta</taxon>
        <taxon>Embryophyta</taxon>
        <taxon>Tracheophyta</taxon>
        <taxon>Spermatophyta</taxon>
        <taxon>Magnoliopsida</taxon>
        <taxon>Liliopsida</taxon>
        <taxon>Poales</taxon>
        <taxon>Poaceae</taxon>
        <taxon>PACMAD clade</taxon>
        <taxon>Panicoideae</taxon>
        <taxon>Andropogonodae</taxon>
        <taxon>Andropogoneae</taxon>
        <taxon>Tripsacinae</taxon>
        <taxon>Zea</taxon>
    </lineage>
</organism>
<dbReference type="EMBL" id="NCVQ01000003">
    <property type="protein sequence ID" value="PWZ40355.1"/>
    <property type="molecule type" value="Genomic_DNA"/>
</dbReference>
<sequence>MLEIFMLRKVQRLWMWLLPLLSRQARIGKIHTKGGNLPIIDWQRFYVLGELQIHSSAAGNSQSQPKEACAMNCRGTSTFHAKI</sequence>
<gene>
    <name evidence="2" type="ORF">Zm00014a_007940</name>
</gene>
<dbReference type="AlphaFoldDB" id="A0A3L6FZJ9"/>
<feature type="signal peptide" evidence="1">
    <location>
        <begin position="1"/>
        <end position="27"/>
    </location>
</feature>
<keyword evidence="1" id="KW-0732">Signal</keyword>
<evidence type="ECO:0000313" key="2">
    <source>
        <dbReference type="EMBL" id="PWZ40355.1"/>
    </source>
</evidence>
<dbReference type="Proteomes" id="UP000251960">
    <property type="component" value="Chromosome 2"/>
</dbReference>
<accession>A0A3L6FZJ9</accession>
<protein>
    <recommendedName>
        <fullName evidence="4">Secreted protein</fullName>
    </recommendedName>
</protein>
<comment type="caution">
    <text evidence="2">The sequence shown here is derived from an EMBL/GenBank/DDBJ whole genome shotgun (WGS) entry which is preliminary data.</text>
</comment>
<evidence type="ECO:0008006" key="4">
    <source>
        <dbReference type="Google" id="ProtNLM"/>
    </source>
</evidence>
<feature type="chain" id="PRO_5018009911" description="Secreted protein" evidence="1">
    <location>
        <begin position="28"/>
        <end position="83"/>
    </location>
</feature>